<keyword evidence="7" id="KW-1185">Reference proteome</keyword>
<accession>A0A3M6QRW5</accession>
<dbReference type="AlphaFoldDB" id="A0A3M6QRW5"/>
<evidence type="ECO:0000256" key="4">
    <source>
        <dbReference type="ARBA" id="ARBA00023163"/>
    </source>
</evidence>
<dbReference type="PANTHER" id="PTHR30579">
    <property type="entry name" value="TRANSCRIPTIONAL REGULATOR"/>
    <property type="match status" value="1"/>
</dbReference>
<dbReference type="GO" id="GO:0003700">
    <property type="term" value="F:DNA-binding transcription factor activity"/>
    <property type="evidence" value="ECO:0007669"/>
    <property type="project" value="InterPro"/>
</dbReference>
<dbReference type="NCBIfam" id="NF002964">
    <property type="entry name" value="PRK03635.1"/>
    <property type="match status" value="1"/>
</dbReference>
<dbReference type="RefSeq" id="WP_122229385.1">
    <property type="nucleotide sequence ID" value="NZ_RDQO01000003.1"/>
</dbReference>
<keyword evidence="2" id="KW-0805">Transcription regulation</keyword>
<feature type="domain" description="HTH lysR-type" evidence="5">
    <location>
        <begin position="2"/>
        <end position="58"/>
    </location>
</feature>
<dbReference type="InterPro" id="IPR017685">
    <property type="entry name" value="ArgP"/>
</dbReference>
<name>A0A3M6QRW5_9BURK</name>
<evidence type="ECO:0000256" key="2">
    <source>
        <dbReference type="ARBA" id="ARBA00023015"/>
    </source>
</evidence>
<dbReference type="InterPro" id="IPR000847">
    <property type="entry name" value="LysR_HTH_N"/>
</dbReference>
<comment type="caution">
    <text evidence="6">The sequence shown here is derived from an EMBL/GenBank/DDBJ whole genome shotgun (WGS) entry which is preliminary data.</text>
</comment>
<dbReference type="SUPFAM" id="SSF53850">
    <property type="entry name" value="Periplasmic binding protein-like II"/>
    <property type="match status" value="1"/>
</dbReference>
<dbReference type="InterPro" id="IPR050176">
    <property type="entry name" value="LTTR"/>
</dbReference>
<reference evidence="6 7" key="1">
    <citation type="submission" date="2018-10" db="EMBL/GenBank/DDBJ databases">
        <title>Draft genome of Cortibacter populi DSM10536.</title>
        <authorList>
            <person name="Bernier A.-M."/>
            <person name="Bernard K."/>
        </authorList>
    </citation>
    <scope>NUCLEOTIDE SEQUENCE [LARGE SCALE GENOMIC DNA]</scope>
    <source>
        <strain evidence="6 7">DSM 105136</strain>
    </source>
</reference>
<evidence type="ECO:0000256" key="1">
    <source>
        <dbReference type="ARBA" id="ARBA00009437"/>
    </source>
</evidence>
<dbReference type="Pfam" id="PF03466">
    <property type="entry name" value="LysR_substrate"/>
    <property type="match status" value="1"/>
</dbReference>
<keyword evidence="3 6" id="KW-0238">DNA-binding</keyword>
<dbReference type="PANTHER" id="PTHR30579:SF2">
    <property type="entry name" value="HTH-TYPE TRANSCRIPTIONAL REGULATOR ARGP"/>
    <property type="match status" value="1"/>
</dbReference>
<dbReference type="SUPFAM" id="SSF46785">
    <property type="entry name" value="Winged helix' DNA-binding domain"/>
    <property type="match status" value="1"/>
</dbReference>
<evidence type="ECO:0000313" key="6">
    <source>
        <dbReference type="EMBL" id="RMX05784.1"/>
    </source>
</evidence>
<dbReference type="InterPro" id="IPR036388">
    <property type="entry name" value="WH-like_DNA-bd_sf"/>
</dbReference>
<dbReference type="NCBIfam" id="NF009888">
    <property type="entry name" value="PRK13348.1"/>
    <property type="match status" value="1"/>
</dbReference>
<gene>
    <name evidence="6" type="ORF">D8I35_11510</name>
</gene>
<dbReference type="Gene3D" id="1.10.10.10">
    <property type="entry name" value="Winged helix-like DNA-binding domain superfamily/Winged helix DNA-binding domain"/>
    <property type="match status" value="1"/>
</dbReference>
<dbReference type="NCBIfam" id="TIGR03298">
    <property type="entry name" value="argP"/>
    <property type="match status" value="1"/>
</dbReference>
<dbReference type="OrthoDB" id="3252676at2"/>
<protein>
    <submittedName>
        <fullName evidence="6">ArgP/LysG family DNA-binding transcriptional regulator</fullName>
    </submittedName>
</protein>
<dbReference type="InterPro" id="IPR005119">
    <property type="entry name" value="LysR_subst-bd"/>
</dbReference>
<organism evidence="6 7">
    <name type="scientific">Corticibacter populi</name>
    <dbReference type="NCBI Taxonomy" id="1550736"/>
    <lineage>
        <taxon>Bacteria</taxon>
        <taxon>Pseudomonadati</taxon>
        <taxon>Pseudomonadota</taxon>
        <taxon>Betaproteobacteria</taxon>
        <taxon>Burkholderiales</taxon>
        <taxon>Comamonadaceae</taxon>
        <taxon>Corticibacter</taxon>
    </lineage>
</organism>
<comment type="similarity">
    <text evidence="1">Belongs to the LysR transcriptional regulatory family.</text>
</comment>
<evidence type="ECO:0000256" key="3">
    <source>
        <dbReference type="ARBA" id="ARBA00023125"/>
    </source>
</evidence>
<keyword evidence="4" id="KW-0804">Transcription</keyword>
<evidence type="ECO:0000259" key="5">
    <source>
        <dbReference type="PROSITE" id="PS50931"/>
    </source>
</evidence>
<sequence length="311" mass="33943">MFDARQTDAFLAVAQCGSFARAAQALAISLPAVSLRIRGLETALGRRLLVRGKQVVPTPAGQVLLAHLRQVQSMEADLQRHLQGGADGTGSWHSMAIAVNGDSLASWFLPGVEAALQRHRIVLDITLDDQDFTHAALKSGEVTGCISTLAQPLRGCCAVPLGAMRYHCVASRTLLERLRDPGTGRVSLGRLLAVPAIIFNRKDGLQDAFLQQQFGVVQPQYPRHFVPSTEAYESAIALGLGWGMVSRQQLQRRAGHQPALEEVIAEAGLDVLLYWHHWERESLTAQRLTLAIVAAARQHLRPLPWERASGL</sequence>
<dbReference type="PROSITE" id="PS50931">
    <property type="entry name" value="HTH_LYSR"/>
    <property type="match status" value="1"/>
</dbReference>
<dbReference type="EMBL" id="RDQO01000003">
    <property type="protein sequence ID" value="RMX05784.1"/>
    <property type="molecule type" value="Genomic_DNA"/>
</dbReference>
<dbReference type="Gene3D" id="3.40.190.290">
    <property type="match status" value="1"/>
</dbReference>
<dbReference type="Pfam" id="PF00126">
    <property type="entry name" value="HTH_1"/>
    <property type="match status" value="1"/>
</dbReference>
<dbReference type="InterPro" id="IPR036390">
    <property type="entry name" value="WH_DNA-bd_sf"/>
</dbReference>
<evidence type="ECO:0000313" key="7">
    <source>
        <dbReference type="Proteomes" id="UP000278006"/>
    </source>
</evidence>
<proteinExistence type="inferred from homology"/>
<dbReference type="Proteomes" id="UP000278006">
    <property type="component" value="Unassembled WGS sequence"/>
</dbReference>
<dbReference type="GO" id="GO:0003677">
    <property type="term" value="F:DNA binding"/>
    <property type="evidence" value="ECO:0007669"/>
    <property type="project" value="UniProtKB-KW"/>
</dbReference>